<accession>A0A9P6PYN4</accession>
<proteinExistence type="predicted"/>
<organism evidence="2 3">
    <name type="scientific">Actinomortierella ambigua</name>
    <dbReference type="NCBI Taxonomy" id="1343610"/>
    <lineage>
        <taxon>Eukaryota</taxon>
        <taxon>Fungi</taxon>
        <taxon>Fungi incertae sedis</taxon>
        <taxon>Mucoromycota</taxon>
        <taxon>Mortierellomycotina</taxon>
        <taxon>Mortierellomycetes</taxon>
        <taxon>Mortierellales</taxon>
        <taxon>Mortierellaceae</taxon>
        <taxon>Actinomortierella</taxon>
    </lineage>
</organism>
<dbReference type="AlphaFoldDB" id="A0A9P6PYN4"/>
<evidence type="ECO:0000256" key="1">
    <source>
        <dbReference type="SAM" id="MobiDB-lite"/>
    </source>
</evidence>
<protein>
    <submittedName>
        <fullName evidence="2">Uncharacterized protein</fullName>
    </submittedName>
</protein>
<feature type="region of interest" description="Disordered" evidence="1">
    <location>
        <begin position="189"/>
        <end position="211"/>
    </location>
</feature>
<feature type="compositionally biased region" description="Low complexity" evidence="1">
    <location>
        <begin position="191"/>
        <end position="205"/>
    </location>
</feature>
<reference evidence="2" key="1">
    <citation type="journal article" date="2020" name="Fungal Divers.">
        <title>Resolving the Mortierellaceae phylogeny through synthesis of multi-gene phylogenetics and phylogenomics.</title>
        <authorList>
            <person name="Vandepol N."/>
            <person name="Liber J."/>
            <person name="Desiro A."/>
            <person name="Na H."/>
            <person name="Kennedy M."/>
            <person name="Barry K."/>
            <person name="Grigoriev I.V."/>
            <person name="Miller A.N."/>
            <person name="O'Donnell K."/>
            <person name="Stajich J.E."/>
            <person name="Bonito G."/>
        </authorList>
    </citation>
    <scope>NUCLEOTIDE SEQUENCE</scope>
    <source>
        <strain evidence="2">BC1065</strain>
    </source>
</reference>
<keyword evidence="3" id="KW-1185">Reference proteome</keyword>
<name>A0A9P6PYN4_9FUNG</name>
<sequence>MRFTSARLAVAAALAGIVCLVTSPVAAKSKLKADHASRGERNLQHATGDKAQALWSQRHHHHTNSCKHHKNSNHCTKNHKHNKHCNSPCKKNHKHNKNCNRPKHNCNKGASYIGLVCDGVVIDQLTCSNTLDAAVADIDALNNGGGKNYRYVVMQSPCSPTLPNGCQPVPEPVPLVDSENDIGADAEIDGVSAESADDAVSSPEEMPADLPADQIALWKKKHHRCS</sequence>
<dbReference type="Proteomes" id="UP000807716">
    <property type="component" value="Unassembled WGS sequence"/>
</dbReference>
<gene>
    <name evidence="2" type="ORF">DFQ27_006369</name>
</gene>
<feature type="non-terminal residue" evidence="2">
    <location>
        <position position="1"/>
    </location>
</feature>
<comment type="caution">
    <text evidence="2">The sequence shown here is derived from an EMBL/GenBank/DDBJ whole genome shotgun (WGS) entry which is preliminary data.</text>
</comment>
<evidence type="ECO:0000313" key="2">
    <source>
        <dbReference type="EMBL" id="KAG0255235.1"/>
    </source>
</evidence>
<dbReference type="EMBL" id="JAAAJB010000470">
    <property type="protein sequence ID" value="KAG0255235.1"/>
    <property type="molecule type" value="Genomic_DNA"/>
</dbReference>
<evidence type="ECO:0000313" key="3">
    <source>
        <dbReference type="Proteomes" id="UP000807716"/>
    </source>
</evidence>